<dbReference type="PANTHER" id="PTHR37957:SF1">
    <property type="entry name" value="PHYTASE-LIKE DOMAIN-CONTAINING PROTEIN"/>
    <property type="match status" value="1"/>
</dbReference>
<dbReference type="Proteomes" id="UP001365846">
    <property type="component" value="Unassembled WGS sequence"/>
</dbReference>
<keyword evidence="4" id="KW-1185">Reference proteome</keyword>
<comment type="caution">
    <text evidence="3">The sequence shown here is derived from an EMBL/GenBank/DDBJ whole genome shotgun (WGS) entry which is preliminary data.</text>
</comment>
<name>A0ABU8VNM8_9BURK</name>
<feature type="signal peptide" evidence="1">
    <location>
        <begin position="1"/>
        <end position="24"/>
    </location>
</feature>
<gene>
    <name evidence="3" type="ORF">WKW77_25730</name>
</gene>
<dbReference type="RefSeq" id="WP_340359730.1">
    <property type="nucleotide sequence ID" value="NZ_JBBKZU010000013.1"/>
</dbReference>
<sequence>MNWRKGLFAAACVASALACTTAQAIDLIAIGTLPGNGADHSGQSQLLENGVRADLLGGIGSGLAWAGGSTFLALPDRGPNAVAWNATVDNTTSYIPRFHTLHLHLKRQPDSASGLPFTLQPVLAQTTLLYSRERLHYGGVVAGFGATPASNTRGHYYFSGRSDNFEASTPSSDALDARLDTEGIRLSRDGKSVFISDEYGPYLYQFDRRTGERLRVFTLPAILAASHKAATGATEISGNTTGRVANKGMEGLAISPDGRTLFGFMQSPLIQDGGDGGRANRIVAVDIKTGATTQYAYDNYLADKSKAYNSSELLALNDHELLVLERDGKGLGDDSNADVKRIYKIDIQGAADVSGLTGQAALLQKAPAKTLFLDIAAALKAHGLTAAQIPAKLEGMAFGEDVFVDGVVKHTLYVANDNDFLATTPGGLANPNHWFVFAFTDADLGGSRFVNQRLQSDQDRRGDDEDDDRQ</sequence>
<dbReference type="Pfam" id="PF13449">
    <property type="entry name" value="Phytase-like"/>
    <property type="match status" value="1"/>
</dbReference>
<feature type="domain" description="Phytase-like" evidence="2">
    <location>
        <begin position="56"/>
        <end position="420"/>
    </location>
</feature>
<dbReference type="InterPro" id="IPR027372">
    <property type="entry name" value="Phytase-like_dom"/>
</dbReference>
<dbReference type="EMBL" id="JBBKZU010000013">
    <property type="protein sequence ID" value="MEJ8814504.1"/>
    <property type="molecule type" value="Genomic_DNA"/>
</dbReference>
<dbReference type="PROSITE" id="PS51257">
    <property type="entry name" value="PROKAR_LIPOPROTEIN"/>
    <property type="match status" value="1"/>
</dbReference>
<organism evidence="3 4">
    <name type="scientific">Variovorax ureilyticus</name>
    <dbReference type="NCBI Taxonomy" id="1836198"/>
    <lineage>
        <taxon>Bacteria</taxon>
        <taxon>Pseudomonadati</taxon>
        <taxon>Pseudomonadota</taxon>
        <taxon>Betaproteobacteria</taxon>
        <taxon>Burkholderiales</taxon>
        <taxon>Comamonadaceae</taxon>
        <taxon>Variovorax</taxon>
    </lineage>
</organism>
<keyword evidence="1" id="KW-0732">Signal</keyword>
<protein>
    <submittedName>
        <fullName evidence="3">Esterase-like activity of phytase family protein</fullName>
    </submittedName>
</protein>
<evidence type="ECO:0000259" key="2">
    <source>
        <dbReference type="Pfam" id="PF13449"/>
    </source>
</evidence>
<dbReference type="PANTHER" id="PTHR37957">
    <property type="entry name" value="BLR7070 PROTEIN"/>
    <property type="match status" value="1"/>
</dbReference>
<reference evidence="3 4" key="1">
    <citation type="submission" date="2024-03" db="EMBL/GenBank/DDBJ databases">
        <title>Novel species of the genus Variovorax.</title>
        <authorList>
            <person name="Liu Q."/>
            <person name="Xin Y.-H."/>
        </authorList>
    </citation>
    <scope>NUCLEOTIDE SEQUENCE [LARGE SCALE GENOMIC DNA]</scope>
    <source>
        <strain evidence="3 4">KACC 18899</strain>
    </source>
</reference>
<evidence type="ECO:0000313" key="3">
    <source>
        <dbReference type="EMBL" id="MEJ8814504.1"/>
    </source>
</evidence>
<proteinExistence type="predicted"/>
<evidence type="ECO:0000256" key="1">
    <source>
        <dbReference type="SAM" id="SignalP"/>
    </source>
</evidence>
<feature type="chain" id="PRO_5046198537" evidence="1">
    <location>
        <begin position="25"/>
        <end position="470"/>
    </location>
</feature>
<accession>A0ABU8VNM8</accession>
<dbReference type="SUPFAM" id="SSF63825">
    <property type="entry name" value="YWTD domain"/>
    <property type="match status" value="1"/>
</dbReference>
<evidence type="ECO:0000313" key="4">
    <source>
        <dbReference type="Proteomes" id="UP001365846"/>
    </source>
</evidence>